<evidence type="ECO:0000256" key="1">
    <source>
        <dbReference type="SAM" id="MobiDB-lite"/>
    </source>
</evidence>
<accession>A0A218WTZ7</accession>
<evidence type="ECO:0000313" key="2">
    <source>
        <dbReference type="EMBL" id="OWM76324.1"/>
    </source>
</evidence>
<name>A0A218WTZ7_PUNGR</name>
<evidence type="ECO:0000313" key="3">
    <source>
        <dbReference type="Proteomes" id="UP000197138"/>
    </source>
</evidence>
<proteinExistence type="predicted"/>
<dbReference type="Proteomes" id="UP000197138">
    <property type="component" value="Unassembled WGS sequence"/>
</dbReference>
<organism evidence="2 3">
    <name type="scientific">Punica granatum</name>
    <name type="common">Pomegranate</name>
    <dbReference type="NCBI Taxonomy" id="22663"/>
    <lineage>
        <taxon>Eukaryota</taxon>
        <taxon>Viridiplantae</taxon>
        <taxon>Streptophyta</taxon>
        <taxon>Embryophyta</taxon>
        <taxon>Tracheophyta</taxon>
        <taxon>Spermatophyta</taxon>
        <taxon>Magnoliopsida</taxon>
        <taxon>eudicotyledons</taxon>
        <taxon>Gunneridae</taxon>
        <taxon>Pentapetalae</taxon>
        <taxon>rosids</taxon>
        <taxon>malvids</taxon>
        <taxon>Myrtales</taxon>
        <taxon>Lythraceae</taxon>
        <taxon>Punica</taxon>
    </lineage>
</organism>
<gene>
    <name evidence="2" type="ORF">CDL15_Pgr017507</name>
</gene>
<reference evidence="3" key="1">
    <citation type="journal article" date="2017" name="Plant J.">
        <title>The pomegranate (Punica granatum L.) genome and the genomics of punicalagin biosynthesis.</title>
        <authorList>
            <person name="Qin G."/>
            <person name="Xu C."/>
            <person name="Ming R."/>
            <person name="Tang H."/>
            <person name="Guyot R."/>
            <person name="Kramer E.M."/>
            <person name="Hu Y."/>
            <person name="Yi X."/>
            <person name="Qi Y."/>
            <person name="Xu X."/>
            <person name="Gao Z."/>
            <person name="Pan H."/>
            <person name="Jian J."/>
            <person name="Tian Y."/>
            <person name="Yue Z."/>
            <person name="Xu Y."/>
        </authorList>
    </citation>
    <scope>NUCLEOTIDE SEQUENCE [LARGE SCALE GENOMIC DNA]</scope>
    <source>
        <strain evidence="3">cv. Dabenzi</strain>
    </source>
</reference>
<dbReference type="AlphaFoldDB" id="A0A218WTZ7"/>
<protein>
    <submittedName>
        <fullName evidence="2">Uncharacterized protein</fullName>
    </submittedName>
</protein>
<sequence length="90" mass="10402">MRKDNSRDDPDYPSSKLIDKQCRDDLGCAKCKYYKGLNCALVAREGQSVEQLSCLTHVVLGVRKAQDESRKRRKRGMTLKYEHRKCGKTH</sequence>
<feature type="compositionally biased region" description="Basic residues" evidence="1">
    <location>
        <begin position="71"/>
        <end position="90"/>
    </location>
</feature>
<comment type="caution">
    <text evidence="2">The sequence shown here is derived from an EMBL/GenBank/DDBJ whole genome shotgun (WGS) entry which is preliminary data.</text>
</comment>
<dbReference type="EMBL" id="MTKT01003216">
    <property type="protein sequence ID" value="OWM76324.1"/>
    <property type="molecule type" value="Genomic_DNA"/>
</dbReference>
<feature type="region of interest" description="Disordered" evidence="1">
    <location>
        <begin position="66"/>
        <end position="90"/>
    </location>
</feature>